<dbReference type="InterPro" id="IPR023845">
    <property type="entry name" value="DUF3817_TM"/>
</dbReference>
<evidence type="ECO:0000256" key="4">
    <source>
        <dbReference type="ARBA" id="ARBA00022989"/>
    </source>
</evidence>
<dbReference type="PANTHER" id="PTHR40077">
    <property type="entry name" value="MEMBRANE PROTEIN-RELATED"/>
    <property type="match status" value="1"/>
</dbReference>
<feature type="transmembrane region" description="Helical" evidence="6">
    <location>
        <begin position="61"/>
        <end position="84"/>
    </location>
</feature>
<dbReference type="Proteomes" id="UP001069090">
    <property type="component" value="Unassembled WGS sequence"/>
</dbReference>
<keyword evidence="5 6" id="KW-0472">Membrane</keyword>
<reference evidence="8 9" key="1">
    <citation type="submission" date="2022-12" db="EMBL/GenBank/DDBJ databases">
        <title>Dasania phycosphaerae sp. nov., isolated from particulate material of the south coast of Korea.</title>
        <authorList>
            <person name="Jiang Y."/>
        </authorList>
    </citation>
    <scope>NUCLEOTIDE SEQUENCE [LARGE SCALE GENOMIC DNA]</scope>
    <source>
        <strain evidence="8 9">GY-19</strain>
    </source>
</reference>
<evidence type="ECO:0000313" key="8">
    <source>
        <dbReference type="EMBL" id="MCZ0866220.1"/>
    </source>
</evidence>
<evidence type="ECO:0000256" key="6">
    <source>
        <dbReference type="SAM" id="Phobius"/>
    </source>
</evidence>
<accession>A0A9J6RNY4</accession>
<evidence type="ECO:0000256" key="5">
    <source>
        <dbReference type="ARBA" id="ARBA00023136"/>
    </source>
</evidence>
<comment type="subcellular location">
    <subcellularLocation>
        <location evidence="1">Cell membrane</location>
        <topology evidence="1">Multi-pass membrane protein</topology>
    </subcellularLocation>
</comment>
<organism evidence="8 9">
    <name type="scientific">Dasania phycosphaerae</name>
    <dbReference type="NCBI Taxonomy" id="2950436"/>
    <lineage>
        <taxon>Bacteria</taxon>
        <taxon>Pseudomonadati</taxon>
        <taxon>Pseudomonadota</taxon>
        <taxon>Gammaproteobacteria</taxon>
        <taxon>Cellvibrionales</taxon>
        <taxon>Spongiibacteraceae</taxon>
        <taxon>Dasania</taxon>
    </lineage>
</organism>
<evidence type="ECO:0000256" key="3">
    <source>
        <dbReference type="ARBA" id="ARBA00022692"/>
    </source>
</evidence>
<proteinExistence type="predicted"/>
<feature type="domain" description="DUF3817" evidence="7">
    <location>
        <begin position="2"/>
        <end position="85"/>
    </location>
</feature>
<comment type="caution">
    <text evidence="8">The sequence shown here is derived from an EMBL/GenBank/DDBJ whole genome shotgun (WGS) entry which is preliminary data.</text>
</comment>
<keyword evidence="4 6" id="KW-1133">Transmembrane helix</keyword>
<evidence type="ECO:0000313" key="9">
    <source>
        <dbReference type="Proteomes" id="UP001069090"/>
    </source>
</evidence>
<keyword evidence="2" id="KW-1003">Cell membrane</keyword>
<dbReference type="NCBIfam" id="TIGR03954">
    <property type="entry name" value="integ_memb_HG"/>
    <property type="match status" value="1"/>
</dbReference>
<evidence type="ECO:0000256" key="1">
    <source>
        <dbReference type="ARBA" id="ARBA00004651"/>
    </source>
</evidence>
<dbReference type="RefSeq" id="WP_258332382.1">
    <property type="nucleotide sequence ID" value="NZ_JAPTGG010000011.1"/>
</dbReference>
<dbReference type="GO" id="GO:0005886">
    <property type="term" value="C:plasma membrane"/>
    <property type="evidence" value="ECO:0007669"/>
    <property type="project" value="UniProtKB-SubCell"/>
</dbReference>
<protein>
    <submittedName>
        <fullName evidence="8">DUF3817 domain-containing protein</fullName>
    </submittedName>
</protein>
<name>A0A9J6RNY4_9GAMM</name>
<keyword evidence="9" id="KW-1185">Reference proteome</keyword>
<dbReference type="PANTHER" id="PTHR40077:SF1">
    <property type="entry name" value="MEMBRANE PROTEIN"/>
    <property type="match status" value="1"/>
</dbReference>
<evidence type="ECO:0000256" key="2">
    <source>
        <dbReference type="ARBA" id="ARBA00022475"/>
    </source>
</evidence>
<dbReference type="AlphaFoldDB" id="A0A9J6RNY4"/>
<sequence length="97" mass="11089">MLKLFRIASLVEGFSYLLILCVTLGFISREFVYFLGMGHGVLFLLYVALSALASHRQNWSVFVWLMVLLAAVVPFAFIPVEIFIKKELAKNKQYAEK</sequence>
<evidence type="ECO:0000259" key="7">
    <source>
        <dbReference type="Pfam" id="PF12823"/>
    </source>
</evidence>
<keyword evidence="3 6" id="KW-0812">Transmembrane</keyword>
<gene>
    <name evidence="8" type="ORF">O0V09_13500</name>
</gene>
<dbReference type="Pfam" id="PF12823">
    <property type="entry name" value="DUF3817"/>
    <property type="match status" value="1"/>
</dbReference>
<feature type="transmembrane region" description="Helical" evidence="6">
    <location>
        <begin position="31"/>
        <end position="49"/>
    </location>
</feature>
<feature type="transmembrane region" description="Helical" evidence="6">
    <location>
        <begin position="6"/>
        <end position="24"/>
    </location>
</feature>
<dbReference type="EMBL" id="JAPTGG010000011">
    <property type="protein sequence ID" value="MCZ0866220.1"/>
    <property type="molecule type" value="Genomic_DNA"/>
</dbReference>